<dbReference type="InterPro" id="IPR011701">
    <property type="entry name" value="MFS"/>
</dbReference>
<dbReference type="GO" id="GO:0022857">
    <property type="term" value="F:transmembrane transporter activity"/>
    <property type="evidence" value="ECO:0007669"/>
    <property type="project" value="InterPro"/>
</dbReference>
<dbReference type="KEGG" id="aant:HUK68_00255"/>
<feature type="transmembrane region" description="Helical" evidence="7">
    <location>
        <begin position="350"/>
        <end position="372"/>
    </location>
</feature>
<evidence type="ECO:0000256" key="4">
    <source>
        <dbReference type="ARBA" id="ARBA00022692"/>
    </source>
</evidence>
<dbReference type="EMBL" id="CP054840">
    <property type="protein sequence ID" value="QKV51444.1"/>
    <property type="molecule type" value="Genomic_DNA"/>
</dbReference>
<keyword evidence="5 7" id="KW-1133">Transmembrane helix</keyword>
<organism evidence="10 11">
    <name type="scientific">Comamonas antarctica</name>
    <dbReference type="NCBI Taxonomy" id="2743470"/>
    <lineage>
        <taxon>Bacteria</taxon>
        <taxon>Pseudomonadati</taxon>
        <taxon>Pseudomonadota</taxon>
        <taxon>Betaproteobacteria</taxon>
        <taxon>Burkholderiales</taxon>
        <taxon>Comamonadaceae</taxon>
        <taxon>Comamonas</taxon>
    </lineage>
</organism>
<dbReference type="RefSeq" id="WP_175502381.1">
    <property type="nucleotide sequence ID" value="NZ_CP054840.1"/>
</dbReference>
<dbReference type="InterPro" id="IPR036259">
    <property type="entry name" value="MFS_trans_sf"/>
</dbReference>
<feature type="signal peptide" evidence="8">
    <location>
        <begin position="1"/>
        <end position="34"/>
    </location>
</feature>
<feature type="chain" id="PRO_5026695745" evidence="8">
    <location>
        <begin position="35"/>
        <end position="412"/>
    </location>
</feature>
<feature type="transmembrane region" description="Helical" evidence="7">
    <location>
        <begin position="378"/>
        <end position="402"/>
    </location>
</feature>
<keyword evidence="2" id="KW-0813">Transport</keyword>
<evidence type="ECO:0000256" key="6">
    <source>
        <dbReference type="ARBA" id="ARBA00023136"/>
    </source>
</evidence>
<dbReference type="SUPFAM" id="SSF103473">
    <property type="entry name" value="MFS general substrate transporter"/>
    <property type="match status" value="1"/>
</dbReference>
<dbReference type="CDD" id="cd17321">
    <property type="entry name" value="MFS_MMR_MDR_like"/>
    <property type="match status" value="1"/>
</dbReference>
<reference evidence="10 11" key="1">
    <citation type="submission" date="2020-06" db="EMBL/GenBank/DDBJ databases">
        <title>Acidovorax antarctica sp. nov., isolated from Corinth ice sheet soil, Antarctic Fields Peninsula.</title>
        <authorList>
            <person name="Xu Q."/>
            <person name="Peng F."/>
        </authorList>
    </citation>
    <scope>NUCLEOTIDE SEQUENCE [LARGE SCALE GENOMIC DNA]</scope>
    <source>
        <strain evidence="10 11">16-35-5</strain>
    </source>
</reference>
<feature type="transmembrane region" description="Helical" evidence="7">
    <location>
        <begin position="217"/>
        <end position="240"/>
    </location>
</feature>
<evidence type="ECO:0000256" key="2">
    <source>
        <dbReference type="ARBA" id="ARBA00022448"/>
    </source>
</evidence>
<keyword evidence="6 7" id="KW-0472">Membrane</keyword>
<evidence type="ECO:0000256" key="8">
    <source>
        <dbReference type="SAM" id="SignalP"/>
    </source>
</evidence>
<dbReference type="AlphaFoldDB" id="A0A6N1WW22"/>
<feature type="transmembrane region" description="Helical" evidence="7">
    <location>
        <begin position="141"/>
        <end position="162"/>
    </location>
</feature>
<feature type="transmembrane region" description="Helical" evidence="7">
    <location>
        <begin position="80"/>
        <end position="105"/>
    </location>
</feature>
<feature type="transmembrane region" description="Helical" evidence="7">
    <location>
        <begin position="111"/>
        <end position="129"/>
    </location>
</feature>
<dbReference type="Proteomes" id="UP000509579">
    <property type="component" value="Chromosome"/>
</dbReference>
<proteinExistence type="predicted"/>
<evidence type="ECO:0000313" key="11">
    <source>
        <dbReference type="Proteomes" id="UP000509579"/>
    </source>
</evidence>
<feature type="transmembrane region" description="Helical" evidence="7">
    <location>
        <begin position="168"/>
        <end position="187"/>
    </location>
</feature>
<evidence type="ECO:0000256" key="5">
    <source>
        <dbReference type="ARBA" id="ARBA00022989"/>
    </source>
</evidence>
<accession>A0A6N1WW22</accession>
<feature type="transmembrane region" description="Helical" evidence="7">
    <location>
        <begin position="246"/>
        <end position="268"/>
    </location>
</feature>
<name>A0A6N1WW22_9BURK</name>
<feature type="transmembrane region" description="Helical" evidence="7">
    <location>
        <begin position="280"/>
        <end position="300"/>
    </location>
</feature>
<feature type="transmembrane region" description="Helical" evidence="7">
    <location>
        <begin position="51"/>
        <end position="68"/>
    </location>
</feature>
<keyword evidence="4 7" id="KW-0812">Transmembrane</keyword>
<dbReference type="Gene3D" id="1.20.1720.10">
    <property type="entry name" value="Multidrug resistance protein D"/>
    <property type="match status" value="1"/>
</dbReference>
<feature type="transmembrane region" description="Helical" evidence="7">
    <location>
        <begin position="306"/>
        <end position="330"/>
    </location>
</feature>
<evidence type="ECO:0000256" key="1">
    <source>
        <dbReference type="ARBA" id="ARBA00004651"/>
    </source>
</evidence>
<comment type="subcellular location">
    <subcellularLocation>
        <location evidence="1">Cell membrane</location>
        <topology evidence="1">Multi-pass membrane protein</topology>
    </subcellularLocation>
</comment>
<evidence type="ECO:0000313" key="10">
    <source>
        <dbReference type="EMBL" id="QKV51444.1"/>
    </source>
</evidence>
<evidence type="ECO:0000256" key="7">
    <source>
        <dbReference type="SAM" id="Phobius"/>
    </source>
</evidence>
<dbReference type="PANTHER" id="PTHR42718:SF46">
    <property type="entry name" value="BLR6921 PROTEIN"/>
    <property type="match status" value="1"/>
</dbReference>
<evidence type="ECO:0000259" key="9">
    <source>
        <dbReference type="PROSITE" id="PS50850"/>
    </source>
</evidence>
<dbReference type="GO" id="GO:0005886">
    <property type="term" value="C:plasma membrane"/>
    <property type="evidence" value="ECO:0007669"/>
    <property type="project" value="UniProtKB-SubCell"/>
</dbReference>
<sequence length="412" mass="40919">MKTHFQSKGRPLLLAALAGATLLAALGASSAAVALPTLTRAFSADLQQVQWVMLAYLLAVTVAIAGVGRMGDLCGSRRVLLAGLALFMLASAACALAPGLGWLIAARVAQGLGAAALMALPLALAKGLVARQRVGSAMGLLGSMSALGTAAGPALGGLLIGALGWQSAFALLALSGAVLLPMVWLAVPATPERAGARMDRAGNGLALLRAPALARALAMNLLVAAIMMATLVVGPFFLAFGLGLDAAGTGLAMAAGPAAAALSGWPAGRLTDRFGAGRTLVAGLLMAAIGLGALALLPGWTGVAGYVLGLLLLTPGFQLFLAANNTAVMLGAADAHQGLASGLLGLSRNLGFLAGAALLPLLFAALLGSPVADSSMPAIIAAFRATFLAAAGVLAVLAAWLCRPRRARRPKD</sequence>
<dbReference type="InterPro" id="IPR020846">
    <property type="entry name" value="MFS_dom"/>
</dbReference>
<feature type="domain" description="Major facilitator superfamily (MFS) profile" evidence="9">
    <location>
        <begin position="13"/>
        <end position="407"/>
    </location>
</feature>
<dbReference type="Pfam" id="PF07690">
    <property type="entry name" value="MFS_1"/>
    <property type="match status" value="1"/>
</dbReference>
<keyword evidence="3" id="KW-1003">Cell membrane</keyword>
<protein>
    <submittedName>
        <fullName evidence="10">MFS transporter</fullName>
    </submittedName>
</protein>
<dbReference type="PANTHER" id="PTHR42718">
    <property type="entry name" value="MAJOR FACILITATOR SUPERFAMILY MULTIDRUG TRANSPORTER MFSC"/>
    <property type="match status" value="1"/>
</dbReference>
<keyword evidence="8" id="KW-0732">Signal</keyword>
<gene>
    <name evidence="10" type="ORF">HUK68_00255</name>
</gene>
<dbReference type="PRINTS" id="PR01036">
    <property type="entry name" value="TCRTETB"/>
</dbReference>
<keyword evidence="11" id="KW-1185">Reference proteome</keyword>
<evidence type="ECO:0000256" key="3">
    <source>
        <dbReference type="ARBA" id="ARBA00022475"/>
    </source>
</evidence>
<dbReference type="PROSITE" id="PS50850">
    <property type="entry name" value="MFS"/>
    <property type="match status" value="1"/>
</dbReference>